<accession>A0A7T2S9T2</accession>
<evidence type="ECO:0000313" key="3">
    <source>
        <dbReference type="Proteomes" id="UP000594778"/>
    </source>
</evidence>
<keyword evidence="2" id="KW-0378">Hydrolase</keyword>
<dbReference type="PANTHER" id="PTHR43358">
    <property type="entry name" value="ALPHA/BETA-HYDROLASE"/>
    <property type="match status" value="1"/>
</dbReference>
<dbReference type="InterPro" id="IPR022742">
    <property type="entry name" value="Hydrolase_4"/>
</dbReference>
<evidence type="ECO:0000313" key="2">
    <source>
        <dbReference type="EMBL" id="QPS11574.1"/>
    </source>
</evidence>
<name>A0A7T2S9T2_DELAC</name>
<dbReference type="Gene3D" id="3.40.50.1820">
    <property type="entry name" value="alpha/beta hydrolase"/>
    <property type="match status" value="1"/>
</dbReference>
<dbReference type="InterPro" id="IPR029058">
    <property type="entry name" value="AB_hydrolase_fold"/>
</dbReference>
<sequence>MVAASGLALLWGAAWLVGSQLSQPQRRAVGVPPADWPAHSLQWATEDGGRIRGWLATGRTGRGVVLLLHGVRADRLAMLARARMLHRQGYSVCLIDLPAHGESSGERIGFGMAEGAGVRAAMAYVRQQLPGEKVAVIGVSLGGAAMLLSHVAPGPDAVVLESVFPDIRQAIDNRVRAHIGWLADVVTPLLAWQLPLRLHLELAQLRPIDHVKALGAPVLIAAGLQDRHTTPAETRELFDAAREPKALWMVEDAAHVDLYDYAPRPYEQRVLGFLDRYLGH</sequence>
<dbReference type="Pfam" id="PF12146">
    <property type="entry name" value="Hydrolase_4"/>
    <property type="match status" value="1"/>
</dbReference>
<dbReference type="GO" id="GO:0016787">
    <property type="term" value="F:hydrolase activity"/>
    <property type="evidence" value="ECO:0007669"/>
    <property type="project" value="UniProtKB-KW"/>
</dbReference>
<dbReference type="InterPro" id="IPR052920">
    <property type="entry name" value="DNA-binding_regulatory"/>
</dbReference>
<dbReference type="AlphaFoldDB" id="A0A7T2S9T2"/>
<evidence type="ECO:0000259" key="1">
    <source>
        <dbReference type="Pfam" id="PF12146"/>
    </source>
</evidence>
<protein>
    <submittedName>
        <fullName evidence="2">Alpha/beta hydrolase</fullName>
    </submittedName>
</protein>
<dbReference type="SUPFAM" id="SSF53474">
    <property type="entry name" value="alpha/beta-Hydrolases"/>
    <property type="match status" value="1"/>
</dbReference>
<dbReference type="PANTHER" id="PTHR43358:SF4">
    <property type="entry name" value="ALPHA_BETA HYDROLASE FOLD-1 DOMAIN-CONTAINING PROTEIN"/>
    <property type="match status" value="1"/>
</dbReference>
<dbReference type="Proteomes" id="UP000594778">
    <property type="component" value="Chromosome"/>
</dbReference>
<gene>
    <name evidence="2" type="ORF">I6G66_26445</name>
</gene>
<feature type="domain" description="Serine aminopeptidase S33" evidence="1">
    <location>
        <begin position="62"/>
        <end position="190"/>
    </location>
</feature>
<organism evidence="2 3">
    <name type="scientific">Delftia acidovorans</name>
    <name type="common">Pseudomonas acidovorans</name>
    <name type="synonym">Comamonas acidovorans</name>
    <dbReference type="NCBI Taxonomy" id="80866"/>
    <lineage>
        <taxon>Bacteria</taxon>
        <taxon>Pseudomonadati</taxon>
        <taxon>Pseudomonadota</taxon>
        <taxon>Betaproteobacteria</taxon>
        <taxon>Burkholderiales</taxon>
        <taxon>Comamonadaceae</taxon>
        <taxon>Delftia</taxon>
    </lineage>
</organism>
<dbReference type="EMBL" id="CP065668">
    <property type="protein sequence ID" value="QPS11574.1"/>
    <property type="molecule type" value="Genomic_DNA"/>
</dbReference>
<reference evidence="2 3" key="1">
    <citation type="submission" date="2020-12" db="EMBL/GenBank/DDBJ databases">
        <title>FDA dAtabase for Regulatory Grade micrObial Sequences (FDA-ARGOS): Supporting development and validation of Infectious Disease Dx tests.</title>
        <authorList>
            <person name="Sproer C."/>
            <person name="Gronow S."/>
            <person name="Severitt S."/>
            <person name="Schroder I."/>
            <person name="Tallon L."/>
            <person name="Sadzewicz L."/>
            <person name="Zhao X."/>
            <person name="Boylan J."/>
            <person name="Ott S."/>
            <person name="Bowen H."/>
            <person name="Vavikolanu K."/>
            <person name="Mehta A."/>
            <person name="Aluvathingal J."/>
            <person name="Nadendla S."/>
            <person name="Lowell S."/>
            <person name="Myers T."/>
            <person name="Yan Y."/>
            <person name="Sichtig H."/>
        </authorList>
    </citation>
    <scope>NUCLEOTIDE SEQUENCE [LARGE SCALE GENOMIC DNA]</scope>
    <source>
        <strain evidence="2 3">FDAARGOS_909</strain>
    </source>
</reference>
<proteinExistence type="predicted"/>